<feature type="transmembrane region" description="Helical" evidence="1">
    <location>
        <begin position="6"/>
        <end position="32"/>
    </location>
</feature>
<reference evidence="2 3" key="1">
    <citation type="submission" date="2006-03" db="EMBL/GenBank/DDBJ databases">
        <authorList>
            <person name="Bartlett D.H."/>
            <person name="Valle G."/>
            <person name="Lauro F.M."/>
            <person name="Vezzi A."/>
            <person name="Simonato F."/>
            <person name="Eloe E."/>
            <person name="Vitulo N."/>
            <person name="Stratton T.K."/>
            <person name="D'angelo M."/>
            <person name="Ferriera S."/>
            <person name="Johnson J."/>
            <person name="Kravitz S."/>
            <person name="Beeson K."/>
            <person name="Sutton G."/>
            <person name="Rogers Y."/>
            <person name="Friedman R."/>
            <person name="Frazier M."/>
            <person name="Venter J.C."/>
        </authorList>
    </citation>
    <scope>NUCLEOTIDE SEQUENCE [LARGE SCALE GENOMIC DNA]</scope>
    <source>
        <strain evidence="2 3">3TCK</strain>
    </source>
</reference>
<dbReference type="EMBL" id="AAPH01000041">
    <property type="protein sequence ID" value="EAS41085.1"/>
    <property type="molecule type" value="Genomic_DNA"/>
</dbReference>
<gene>
    <name evidence="2" type="ORF">P3TCK_10103</name>
</gene>
<organism evidence="2 3">
    <name type="scientific">Photobacterium profundum 3TCK</name>
    <dbReference type="NCBI Taxonomy" id="314280"/>
    <lineage>
        <taxon>Bacteria</taxon>
        <taxon>Pseudomonadati</taxon>
        <taxon>Pseudomonadota</taxon>
        <taxon>Gammaproteobacteria</taxon>
        <taxon>Vibrionales</taxon>
        <taxon>Vibrionaceae</taxon>
        <taxon>Photobacterium</taxon>
    </lineage>
</organism>
<accession>Q1YXQ6</accession>
<evidence type="ECO:0000313" key="2">
    <source>
        <dbReference type="EMBL" id="EAS41085.1"/>
    </source>
</evidence>
<name>Q1YXQ6_9GAMM</name>
<feature type="transmembrane region" description="Helical" evidence="1">
    <location>
        <begin position="44"/>
        <end position="64"/>
    </location>
</feature>
<comment type="caution">
    <text evidence="2">The sequence shown here is derived from an EMBL/GenBank/DDBJ whole genome shotgun (WGS) entry which is preliminary data.</text>
</comment>
<evidence type="ECO:0000313" key="3">
    <source>
        <dbReference type="Proteomes" id="UP000003789"/>
    </source>
</evidence>
<keyword evidence="1" id="KW-1133">Transmembrane helix</keyword>
<protein>
    <submittedName>
        <fullName evidence="2">Uncharacterized protein</fullName>
    </submittedName>
</protein>
<sequence length="90" mass="10665">MFCETILVVLILLWLFVFSCFHCIKVHCFLFYFNLYLYSRFNSLNINGNINIAVGLFYVLDDFIVFDVNLILYFNVGIYMGGFVIFINLF</sequence>
<dbReference type="Proteomes" id="UP000003789">
    <property type="component" value="Unassembled WGS sequence"/>
</dbReference>
<keyword evidence="1" id="KW-0812">Transmembrane</keyword>
<feature type="transmembrane region" description="Helical" evidence="1">
    <location>
        <begin position="70"/>
        <end position="89"/>
    </location>
</feature>
<keyword evidence="1" id="KW-0472">Membrane</keyword>
<dbReference type="AlphaFoldDB" id="Q1YXQ6"/>
<evidence type="ECO:0000256" key="1">
    <source>
        <dbReference type="SAM" id="Phobius"/>
    </source>
</evidence>
<dbReference type="HOGENOM" id="CLU_2438224_0_0_6"/>
<proteinExistence type="predicted"/>